<reference evidence="1 2" key="1">
    <citation type="submission" date="2019-03" db="EMBL/GenBank/DDBJ databases">
        <title>Dyadobacter AR-3-6 sp. nov., isolated from arctic soil.</title>
        <authorList>
            <person name="Chaudhary D.K."/>
        </authorList>
    </citation>
    <scope>NUCLEOTIDE SEQUENCE [LARGE SCALE GENOMIC DNA]</scope>
    <source>
        <strain evidence="1 2">AR-3-6</strain>
    </source>
</reference>
<dbReference type="InterPro" id="IPR008969">
    <property type="entry name" value="CarboxyPept-like_regulatory"/>
</dbReference>
<evidence type="ECO:0000313" key="1">
    <source>
        <dbReference type="EMBL" id="TDE12458.1"/>
    </source>
</evidence>
<comment type="caution">
    <text evidence="1">The sequence shown here is derived from an EMBL/GenBank/DDBJ whole genome shotgun (WGS) entry which is preliminary data.</text>
</comment>
<dbReference type="RefSeq" id="WP_131960525.1">
    <property type="nucleotide sequence ID" value="NZ_SMFL01000009.1"/>
</dbReference>
<keyword evidence="2" id="KW-1185">Reference proteome</keyword>
<evidence type="ECO:0008006" key="3">
    <source>
        <dbReference type="Google" id="ProtNLM"/>
    </source>
</evidence>
<dbReference type="AlphaFoldDB" id="A0A4V2Z3E7"/>
<protein>
    <recommendedName>
        <fullName evidence="3">Carboxypeptidase-like regulatory domain-containing protein</fullName>
    </recommendedName>
</protein>
<dbReference type="EMBL" id="SMFL01000009">
    <property type="protein sequence ID" value="TDE12458.1"/>
    <property type="molecule type" value="Genomic_DNA"/>
</dbReference>
<gene>
    <name evidence="1" type="ORF">E0F88_22445</name>
</gene>
<sequence>MILRIIIIMLHIFPWLSQAQEKCGVVVDKASKLYIPYATLVTQPFTAGTYTSEIGKYCISIHPDTDSILISCVGYQNFSVSKSQFLLQDTLFLEVSINQLKEVVVKNEKKKRKVIQVGYADHAVKKRAFGGSISFNSGVRIATYVANDGNLQGVIKNVIYVLSGARETKTVVVPLFYRIRLRIYENGSNHLPGADLLREQVVVDVPDAQKEIVKDVSSYNIAFPGNGFWVGMECVGYMSSDSVYHEIKVNETGKYTLKNSRKLKLEKLYAISPMIPLTKTKITQSTHSSLKGNWHLHERSNGLSTFSFGAEIEVD</sequence>
<dbReference type="Pfam" id="PF13715">
    <property type="entry name" value="CarbopepD_reg_2"/>
    <property type="match status" value="1"/>
</dbReference>
<dbReference type="SUPFAM" id="SSF49464">
    <property type="entry name" value="Carboxypeptidase regulatory domain-like"/>
    <property type="match status" value="1"/>
</dbReference>
<dbReference type="OrthoDB" id="961823at2"/>
<name>A0A4V2Z3E7_9BACT</name>
<dbReference type="Proteomes" id="UP000294850">
    <property type="component" value="Unassembled WGS sequence"/>
</dbReference>
<accession>A0A4V2Z3E7</accession>
<evidence type="ECO:0000313" key="2">
    <source>
        <dbReference type="Proteomes" id="UP000294850"/>
    </source>
</evidence>
<proteinExistence type="predicted"/>
<organism evidence="1 2">
    <name type="scientific">Dyadobacter psychrotolerans</name>
    <dbReference type="NCBI Taxonomy" id="2541721"/>
    <lineage>
        <taxon>Bacteria</taxon>
        <taxon>Pseudomonadati</taxon>
        <taxon>Bacteroidota</taxon>
        <taxon>Cytophagia</taxon>
        <taxon>Cytophagales</taxon>
        <taxon>Spirosomataceae</taxon>
        <taxon>Dyadobacter</taxon>
    </lineage>
</organism>